<dbReference type="InterPro" id="IPR035914">
    <property type="entry name" value="Sperma_CUB_dom_sf"/>
</dbReference>
<dbReference type="InterPro" id="IPR027268">
    <property type="entry name" value="Peptidase_M4/M1_CTD_sf"/>
</dbReference>
<evidence type="ECO:0000313" key="16">
    <source>
        <dbReference type="EMBL" id="MEI5907047.1"/>
    </source>
</evidence>
<dbReference type="Pfam" id="PF07504">
    <property type="entry name" value="FTP"/>
    <property type="match status" value="1"/>
</dbReference>
<keyword evidence="8" id="KW-0106">Calcium</keyword>
<keyword evidence="4" id="KW-0479">Metal-binding</keyword>
<dbReference type="PANTHER" id="PTHR33794">
    <property type="entry name" value="BACILLOLYSIN"/>
    <property type="match status" value="1"/>
</dbReference>
<evidence type="ECO:0000256" key="10">
    <source>
        <dbReference type="SAM" id="MobiDB-lite"/>
    </source>
</evidence>
<keyword evidence="6" id="KW-0378">Hydrolase</keyword>
<evidence type="ECO:0000256" key="5">
    <source>
        <dbReference type="ARBA" id="ARBA00022729"/>
    </source>
</evidence>
<dbReference type="InterPro" id="IPR013856">
    <property type="entry name" value="Peptidase_M4_domain"/>
</dbReference>
<dbReference type="InterPro" id="IPR007280">
    <property type="entry name" value="Peptidase_C_arc/bac"/>
</dbReference>
<dbReference type="Pfam" id="PF01447">
    <property type="entry name" value="Peptidase_M4"/>
    <property type="match status" value="1"/>
</dbReference>
<dbReference type="Pfam" id="PF04151">
    <property type="entry name" value="PPC"/>
    <property type="match status" value="1"/>
</dbReference>
<dbReference type="Gene3D" id="3.10.170.10">
    <property type="match status" value="1"/>
</dbReference>
<dbReference type="Gene3D" id="1.10.390.10">
    <property type="entry name" value="Neutral Protease Domain 2"/>
    <property type="match status" value="1"/>
</dbReference>
<keyword evidence="17" id="KW-1185">Reference proteome</keyword>
<dbReference type="SUPFAM" id="SSF55486">
    <property type="entry name" value="Metalloproteases ('zincins'), catalytic domain"/>
    <property type="match status" value="1"/>
</dbReference>
<dbReference type="CDD" id="cd09597">
    <property type="entry name" value="M4_TLP"/>
    <property type="match status" value="1"/>
</dbReference>
<protein>
    <submittedName>
        <fullName evidence="16">M4 family metallopeptidase</fullName>
    </submittedName>
</protein>
<dbReference type="Gene3D" id="3.10.450.40">
    <property type="match status" value="1"/>
</dbReference>
<feature type="signal peptide" evidence="11">
    <location>
        <begin position="1"/>
        <end position="30"/>
    </location>
</feature>
<feature type="domain" description="Peptidase C-terminal archaeal/bacterial" evidence="14">
    <location>
        <begin position="603"/>
        <end position="665"/>
    </location>
</feature>
<dbReference type="InterPro" id="IPR001570">
    <property type="entry name" value="Peptidase_M4_C_domain"/>
</dbReference>
<accession>A0ABU8HD09</accession>
<dbReference type="SUPFAM" id="SSF49854">
    <property type="entry name" value="Spermadhesin, CUB domain"/>
    <property type="match status" value="1"/>
</dbReference>
<keyword evidence="7" id="KW-0862">Zinc</keyword>
<proteinExistence type="inferred from homology"/>
<evidence type="ECO:0000256" key="9">
    <source>
        <dbReference type="ARBA" id="ARBA00023049"/>
    </source>
</evidence>
<dbReference type="Gene3D" id="2.60.120.380">
    <property type="match status" value="1"/>
</dbReference>
<feature type="region of interest" description="Disordered" evidence="10">
    <location>
        <begin position="32"/>
        <end position="53"/>
    </location>
</feature>
<evidence type="ECO:0000259" key="13">
    <source>
        <dbReference type="Pfam" id="PF02868"/>
    </source>
</evidence>
<evidence type="ECO:0000256" key="7">
    <source>
        <dbReference type="ARBA" id="ARBA00022833"/>
    </source>
</evidence>
<reference evidence="16 17" key="1">
    <citation type="journal article" date="2018" name="J. Microbiol.">
        <title>Bacillus spongiae sp. nov., isolated from sponge of Jeju Island.</title>
        <authorList>
            <person name="Lee G.E."/>
            <person name="Im W.T."/>
            <person name="Park J.S."/>
        </authorList>
    </citation>
    <scope>NUCLEOTIDE SEQUENCE [LARGE SCALE GENOMIC DNA]</scope>
    <source>
        <strain evidence="16 17">135PIL107-10</strain>
    </source>
</reference>
<dbReference type="InterPro" id="IPR050728">
    <property type="entry name" value="Zinc_Metalloprotease_M4"/>
</dbReference>
<comment type="similarity">
    <text evidence="2">Belongs to the peptidase M4 family.</text>
</comment>
<evidence type="ECO:0000259" key="15">
    <source>
        <dbReference type="Pfam" id="PF07504"/>
    </source>
</evidence>
<dbReference type="Gene3D" id="2.60.120.290">
    <property type="entry name" value="Spermadhesin, CUB domain"/>
    <property type="match status" value="1"/>
</dbReference>
<evidence type="ECO:0000259" key="14">
    <source>
        <dbReference type="Pfam" id="PF04151"/>
    </source>
</evidence>
<keyword evidence="9" id="KW-0482">Metalloprotease</keyword>
<comment type="cofactor">
    <cofactor evidence="1">
        <name>Zn(2+)</name>
        <dbReference type="ChEBI" id="CHEBI:29105"/>
    </cofactor>
</comment>
<keyword evidence="5 11" id="KW-0732">Signal</keyword>
<evidence type="ECO:0000256" key="8">
    <source>
        <dbReference type="ARBA" id="ARBA00022837"/>
    </source>
</evidence>
<evidence type="ECO:0000256" key="11">
    <source>
        <dbReference type="SAM" id="SignalP"/>
    </source>
</evidence>
<dbReference type="Proteomes" id="UP001312865">
    <property type="component" value="Unassembled WGS sequence"/>
</dbReference>
<evidence type="ECO:0000256" key="6">
    <source>
        <dbReference type="ARBA" id="ARBA00022801"/>
    </source>
</evidence>
<feature type="domain" description="Peptidase M4" evidence="12">
    <location>
        <begin position="253"/>
        <end position="403"/>
    </location>
</feature>
<sequence>MKKRKFVTSVLATGLALSTLVVPTSSSVSAEEKIDKSAVQAKQKTKQQKKLEKLQEKTTKANAKFKMAWDEKKNAPRFISGKLSDKKANISDFLKENKDIFNIDAGEFEIQKVEKDDLGMTHYRTQLMVDGIPVYGAEVNVHTDKAGVVTAVNGVSDKKLENKKWSKSVKLSKQDAIEVAEEKLSFTPDKDTYTVEPASDLYLYEHEGKWAPVYIVELQFLEPYIGREYFFIDAKKGEVLKSYNRIHDAESVGSGTGVLGDTKTLNTFEQNGVFSLSDRTKPLGVTIETYDAGDQWATGSIVTDSDNNFTSSRQKAAVDAHFYAGVTFDYFKDNHNRNSYDNQGADIISSVHVRDPDALNRPWNNAAWVGTQMVYGDGDGSTFTALSGSLDVVAHELTHAVTDFSADLVYEFQPGALNESFSDVFGVLAEAEYEGEVDWLLGEDVYTPHIAGDALRSISNPTLYDQPDHMDNFRVLPNTQAGDWGGVHINSGIPNKAFYHIATDIGLDKSGEIYYRALTQYLTSQSQFDDARNALLQSAADIYGEDGAEYNAVANGFAQVGIGGSVVTPGNDTFEPNDTLGEAHEVANGESLTSYISSANDDDYYKFTTSGAGEISIDLTNVPQDYDLFLLNSSGSTLAKSENGRTSNESITYNASSAGTFYVKVIGYNGANSTSPYNLTVSYPSVVVGDGEWFTEAASFDTDHPYSNNSTDTFTYEKPGAQKVAIHFSAFETETGYDFVHIKDKNGTIIESLDGNRGSFWVEVDGDKISATLETDFSVTGYGFTVDEVRYYQ</sequence>
<comment type="caution">
    <text evidence="16">The sequence shown here is derived from an EMBL/GenBank/DDBJ whole genome shotgun (WGS) entry which is preliminary data.</text>
</comment>
<evidence type="ECO:0000256" key="4">
    <source>
        <dbReference type="ARBA" id="ARBA00022723"/>
    </source>
</evidence>
<evidence type="ECO:0000313" key="17">
    <source>
        <dbReference type="Proteomes" id="UP001312865"/>
    </source>
</evidence>
<gene>
    <name evidence="16" type="ORF">WAK64_08255</name>
</gene>
<evidence type="ECO:0000256" key="3">
    <source>
        <dbReference type="ARBA" id="ARBA00022670"/>
    </source>
</evidence>
<feature type="chain" id="PRO_5046080948" evidence="11">
    <location>
        <begin position="31"/>
        <end position="793"/>
    </location>
</feature>
<feature type="domain" description="FTP" evidence="15">
    <location>
        <begin position="107"/>
        <end position="154"/>
    </location>
</feature>
<dbReference type="Gene3D" id="3.10.450.490">
    <property type="match status" value="1"/>
</dbReference>
<name>A0ABU8HD09_9BACI</name>
<dbReference type="InterPro" id="IPR023612">
    <property type="entry name" value="Peptidase_M4"/>
</dbReference>
<dbReference type="EMBL" id="JBBAXC010000005">
    <property type="protein sequence ID" value="MEI5907047.1"/>
    <property type="molecule type" value="Genomic_DNA"/>
</dbReference>
<feature type="domain" description="Peptidase M4 C-terminal" evidence="13">
    <location>
        <begin position="406"/>
        <end position="562"/>
    </location>
</feature>
<dbReference type="PANTHER" id="PTHR33794:SF1">
    <property type="entry name" value="BACILLOLYSIN"/>
    <property type="match status" value="1"/>
</dbReference>
<dbReference type="PRINTS" id="PR00730">
    <property type="entry name" value="THERMOLYSIN"/>
</dbReference>
<dbReference type="SUPFAM" id="SSF89260">
    <property type="entry name" value="Collagen-binding domain"/>
    <property type="match status" value="1"/>
</dbReference>
<evidence type="ECO:0000256" key="1">
    <source>
        <dbReference type="ARBA" id="ARBA00001947"/>
    </source>
</evidence>
<dbReference type="RefSeq" id="WP_336586482.1">
    <property type="nucleotide sequence ID" value="NZ_JBBAXC010000005.1"/>
</dbReference>
<evidence type="ECO:0000259" key="12">
    <source>
        <dbReference type="Pfam" id="PF01447"/>
    </source>
</evidence>
<dbReference type="InterPro" id="IPR011096">
    <property type="entry name" value="FTP_domain"/>
</dbReference>
<organism evidence="16 17">
    <name type="scientific">Bacillus spongiae</name>
    <dbReference type="NCBI Taxonomy" id="2683610"/>
    <lineage>
        <taxon>Bacteria</taxon>
        <taxon>Bacillati</taxon>
        <taxon>Bacillota</taxon>
        <taxon>Bacilli</taxon>
        <taxon>Bacillales</taxon>
        <taxon>Bacillaceae</taxon>
        <taxon>Bacillus</taxon>
    </lineage>
</organism>
<keyword evidence="3" id="KW-0645">Protease</keyword>
<dbReference type="Pfam" id="PF02868">
    <property type="entry name" value="Peptidase_M4_C"/>
    <property type="match status" value="1"/>
</dbReference>
<evidence type="ECO:0000256" key="2">
    <source>
        <dbReference type="ARBA" id="ARBA00009388"/>
    </source>
</evidence>